<feature type="non-terminal residue" evidence="2">
    <location>
        <position position="1"/>
    </location>
</feature>
<name>A0A166LVE3_COLIC</name>
<feature type="transmembrane region" description="Helical" evidence="1">
    <location>
        <begin position="241"/>
        <end position="263"/>
    </location>
</feature>
<dbReference type="Proteomes" id="UP000076584">
    <property type="component" value="Unassembled WGS sequence"/>
</dbReference>
<dbReference type="AlphaFoldDB" id="A0A166LVE3"/>
<dbReference type="STRING" id="1573173.A0A166LVE3"/>
<keyword evidence="1" id="KW-0472">Membrane</keyword>
<evidence type="ECO:0000313" key="2">
    <source>
        <dbReference type="EMBL" id="KZL63967.1"/>
    </source>
</evidence>
<feature type="transmembrane region" description="Helical" evidence="1">
    <location>
        <begin position="145"/>
        <end position="167"/>
    </location>
</feature>
<gene>
    <name evidence="2" type="ORF">CI238_12356</name>
</gene>
<accession>A0A166LVE3</accession>
<organism evidence="2 3">
    <name type="scientific">Colletotrichum incanum</name>
    <name type="common">Soybean anthracnose fungus</name>
    <dbReference type="NCBI Taxonomy" id="1573173"/>
    <lineage>
        <taxon>Eukaryota</taxon>
        <taxon>Fungi</taxon>
        <taxon>Dikarya</taxon>
        <taxon>Ascomycota</taxon>
        <taxon>Pezizomycotina</taxon>
        <taxon>Sordariomycetes</taxon>
        <taxon>Hypocreomycetidae</taxon>
        <taxon>Glomerellales</taxon>
        <taxon>Glomerellaceae</taxon>
        <taxon>Colletotrichum</taxon>
        <taxon>Colletotrichum spaethianum species complex</taxon>
    </lineage>
</organism>
<dbReference type="EMBL" id="LFIW01002717">
    <property type="protein sequence ID" value="KZL63967.1"/>
    <property type="molecule type" value="Genomic_DNA"/>
</dbReference>
<keyword evidence="1" id="KW-1133">Transmembrane helix</keyword>
<keyword evidence="1" id="KW-0812">Transmembrane</keyword>
<feature type="transmembrane region" description="Helical" evidence="1">
    <location>
        <begin position="320"/>
        <end position="346"/>
    </location>
</feature>
<evidence type="ECO:0000313" key="3">
    <source>
        <dbReference type="Proteomes" id="UP000076584"/>
    </source>
</evidence>
<comment type="caution">
    <text evidence="2">The sequence shown here is derived from an EMBL/GenBank/DDBJ whole genome shotgun (WGS) entry which is preliminary data.</text>
</comment>
<sequence>LTTNTASTRTLTASSISRSANVKSLRKPTQSRQVATSQEPCMMSILPGTEAPWTSFNISWNCSLTGDYFAWMLTQENEPPFPEVAEFWRSAVGKDDTELPSNTQIIEWHEWARSNRTDLVNDVSHNRLCRYEMCRSVGSEIDGGLAGFGLLASYGLEAIILTVYCFFAIRRFFSRRKAAGNLSEKPHVAASDSKAGLSTRISVALRCTTYDFFTAAALLSLGIQATVIYNQVTLTAYRYDSSLQLIVSAIAFYPLAAMLPLIFTSVRRSWLKGAVLIALFVIHTAAWVLCTNNAQVDYYHNERVSELCPQNHPSQAGVSAVMFTMAAMVWMPPLFGICLSVVLCFYRCNNRKMWQANWLVKVAKWATVLYAVANFICMWGAWVILVGFFNSAPRRAEDTWSLGQTLALTPWIPVLLEFASILYFGTEAGFAGRLPFEFKVVQQERVLHQQEGAAFLGDAPIR</sequence>
<feature type="transmembrane region" description="Helical" evidence="1">
    <location>
        <begin position="401"/>
        <end position="424"/>
    </location>
</feature>
<proteinExistence type="predicted"/>
<feature type="transmembrane region" description="Helical" evidence="1">
    <location>
        <begin position="270"/>
        <end position="289"/>
    </location>
</feature>
<feature type="transmembrane region" description="Helical" evidence="1">
    <location>
        <begin position="210"/>
        <end position="229"/>
    </location>
</feature>
<evidence type="ECO:0000256" key="1">
    <source>
        <dbReference type="SAM" id="Phobius"/>
    </source>
</evidence>
<feature type="transmembrane region" description="Helical" evidence="1">
    <location>
        <begin position="367"/>
        <end position="389"/>
    </location>
</feature>
<keyword evidence="3" id="KW-1185">Reference proteome</keyword>
<protein>
    <submittedName>
        <fullName evidence="2">Uncharacterized protein</fullName>
    </submittedName>
</protein>
<reference evidence="2 3" key="1">
    <citation type="submission" date="2015-06" db="EMBL/GenBank/DDBJ databases">
        <title>Survival trade-offs in plant roots during colonization by closely related pathogenic and mutualistic fungi.</title>
        <authorList>
            <person name="Hacquard S."/>
            <person name="Kracher B."/>
            <person name="Hiruma K."/>
            <person name="Weinman A."/>
            <person name="Muench P."/>
            <person name="Garrido Oter R."/>
            <person name="Ver Loren van Themaat E."/>
            <person name="Dallerey J.-F."/>
            <person name="Damm U."/>
            <person name="Henrissat B."/>
            <person name="Lespinet O."/>
            <person name="Thon M."/>
            <person name="Kemen E."/>
            <person name="McHardy A.C."/>
            <person name="Schulze-Lefert P."/>
            <person name="O'Connell R.J."/>
        </authorList>
    </citation>
    <scope>NUCLEOTIDE SEQUENCE [LARGE SCALE GENOMIC DNA]</scope>
    <source>
        <strain evidence="2 3">MAFF 238704</strain>
    </source>
</reference>